<dbReference type="InterPro" id="IPR007185">
    <property type="entry name" value="DNA_pol_a/d/e_bsu"/>
</dbReference>
<evidence type="ECO:0000256" key="4">
    <source>
        <dbReference type="ARBA" id="ARBA00022679"/>
    </source>
</evidence>
<protein>
    <recommendedName>
        <fullName evidence="3">DNA-directed DNA polymerase</fullName>
        <ecNumber evidence="3">2.7.7.7</ecNumber>
    </recommendedName>
</protein>
<proteinExistence type="inferred from homology"/>
<dbReference type="PANTHER" id="PTHR10416">
    <property type="entry name" value="DNA POLYMERASE DELTA SUBUNIT 2"/>
    <property type="match status" value="1"/>
</dbReference>
<feature type="compositionally biased region" description="Polar residues" evidence="10">
    <location>
        <begin position="470"/>
        <end position="484"/>
    </location>
</feature>
<dbReference type="GO" id="GO:0003677">
    <property type="term" value="F:DNA binding"/>
    <property type="evidence" value="ECO:0007669"/>
    <property type="project" value="InterPro"/>
</dbReference>
<feature type="domain" description="DNA polymerase delta subunit OB-fold" evidence="12">
    <location>
        <begin position="45"/>
        <end position="180"/>
    </location>
</feature>
<keyword evidence="14" id="KW-1185">Reference proteome</keyword>
<feature type="domain" description="DNA polymerase alpha/delta/epsilon subunit B" evidence="11">
    <location>
        <begin position="203"/>
        <end position="420"/>
    </location>
</feature>
<evidence type="ECO:0000256" key="9">
    <source>
        <dbReference type="ARBA" id="ARBA00049244"/>
    </source>
</evidence>
<comment type="catalytic activity">
    <reaction evidence="9">
        <text>DNA(n) + a 2'-deoxyribonucleoside 5'-triphosphate = DNA(n+1) + diphosphate</text>
        <dbReference type="Rhea" id="RHEA:22508"/>
        <dbReference type="Rhea" id="RHEA-COMP:17339"/>
        <dbReference type="Rhea" id="RHEA-COMP:17340"/>
        <dbReference type="ChEBI" id="CHEBI:33019"/>
        <dbReference type="ChEBI" id="CHEBI:61560"/>
        <dbReference type="ChEBI" id="CHEBI:173112"/>
        <dbReference type="EC" id="2.7.7.7"/>
    </reaction>
</comment>
<reference evidence="13 14" key="1">
    <citation type="journal article" date="2012" name="Fungal Genet. Biol.">
        <title>The genome of the xerotolerant mold Wallemia sebi reveals adaptations to osmotic stress and suggests cryptic sexual reproduction.</title>
        <authorList>
            <person name="Padamsee M."/>
            <person name="Kumar T.K.A."/>
            <person name="Riley R."/>
            <person name="Binder M."/>
            <person name="Boyd A."/>
            <person name="Calvo A.M."/>
            <person name="Furukawa K."/>
            <person name="Hesse C."/>
            <person name="Hohmann S."/>
            <person name="James T.Y."/>
            <person name="LaButti K."/>
            <person name="Lapidus A."/>
            <person name="Lindquist E."/>
            <person name="Lucas S."/>
            <person name="Miller K."/>
            <person name="Shantappa S."/>
            <person name="Grigoriev I.V."/>
            <person name="Hibbett D.S."/>
            <person name="McLaughlin D.J."/>
            <person name="Spatafora J.W."/>
            <person name="Aime M.C."/>
        </authorList>
    </citation>
    <scope>NUCLEOTIDE SEQUENCE [LARGE SCALE GENOMIC DNA]</scope>
    <source>
        <strain evidence="14">ATCC MYA-4683 / CBS 633.66</strain>
    </source>
</reference>
<keyword evidence="7" id="KW-0239">DNA-directed DNA polymerase</keyword>
<evidence type="ECO:0000256" key="1">
    <source>
        <dbReference type="ARBA" id="ARBA00004123"/>
    </source>
</evidence>
<dbReference type="AlphaFoldDB" id="I4YBA9"/>
<dbReference type="InParanoid" id="I4YBA9"/>
<dbReference type="EMBL" id="JH668233">
    <property type="protein sequence ID" value="EIM21251.1"/>
    <property type="molecule type" value="Genomic_DNA"/>
</dbReference>
<keyword evidence="8" id="KW-0539">Nucleus</keyword>
<dbReference type="OMA" id="HCILIGT"/>
<dbReference type="FunFam" id="2.40.50.430:FF:000002">
    <property type="entry name" value="DNA polymerase delta subunit"/>
    <property type="match status" value="1"/>
</dbReference>
<evidence type="ECO:0000256" key="2">
    <source>
        <dbReference type="ARBA" id="ARBA00006035"/>
    </source>
</evidence>
<feature type="compositionally biased region" description="Acidic residues" evidence="10">
    <location>
        <begin position="492"/>
        <end position="508"/>
    </location>
</feature>
<comment type="subcellular location">
    <subcellularLocation>
        <location evidence="1">Nucleus</location>
    </subcellularLocation>
</comment>
<dbReference type="eggNOG" id="KOG2732">
    <property type="taxonomic scope" value="Eukaryota"/>
</dbReference>
<dbReference type="GO" id="GO:0006273">
    <property type="term" value="P:lagging strand elongation"/>
    <property type="evidence" value="ECO:0007669"/>
    <property type="project" value="UniProtKB-ARBA"/>
</dbReference>
<dbReference type="RefSeq" id="XP_006958605.1">
    <property type="nucleotide sequence ID" value="XM_006958543.1"/>
</dbReference>
<evidence type="ECO:0000256" key="5">
    <source>
        <dbReference type="ARBA" id="ARBA00022695"/>
    </source>
</evidence>
<evidence type="ECO:0000256" key="8">
    <source>
        <dbReference type="ARBA" id="ARBA00023242"/>
    </source>
</evidence>
<feature type="region of interest" description="Disordered" evidence="10">
    <location>
        <begin position="470"/>
        <end position="508"/>
    </location>
</feature>
<evidence type="ECO:0000256" key="7">
    <source>
        <dbReference type="ARBA" id="ARBA00022932"/>
    </source>
</evidence>
<dbReference type="Proteomes" id="UP000005242">
    <property type="component" value="Unassembled WGS sequence"/>
</dbReference>
<accession>I4YBA9</accession>
<dbReference type="GO" id="GO:0006281">
    <property type="term" value="P:DNA repair"/>
    <property type="evidence" value="ECO:0007669"/>
    <property type="project" value="UniProtKB-ARBA"/>
</dbReference>
<dbReference type="InterPro" id="IPR041863">
    <property type="entry name" value="PolD2_C"/>
</dbReference>
<dbReference type="Gene3D" id="2.40.50.430">
    <property type="match status" value="1"/>
</dbReference>
<dbReference type="OrthoDB" id="3763at2759"/>
<dbReference type="EC" id="2.7.7.7" evidence="3"/>
<dbReference type="PANTHER" id="PTHR10416:SF0">
    <property type="entry name" value="DNA POLYMERASE DELTA SUBUNIT 2"/>
    <property type="match status" value="1"/>
</dbReference>
<evidence type="ECO:0000313" key="14">
    <source>
        <dbReference type="Proteomes" id="UP000005242"/>
    </source>
</evidence>
<comment type="similarity">
    <text evidence="2">Belongs to the DNA polymerase delta/II small subunit family.</text>
</comment>
<dbReference type="InterPro" id="IPR024826">
    <property type="entry name" value="DNA_pol_delta/II_ssu"/>
</dbReference>
<dbReference type="Pfam" id="PF18018">
    <property type="entry name" value="DNA_pol_D_N"/>
    <property type="match status" value="1"/>
</dbReference>
<dbReference type="GO" id="GO:0003887">
    <property type="term" value="F:DNA-directed DNA polymerase activity"/>
    <property type="evidence" value="ECO:0007669"/>
    <property type="project" value="UniProtKB-KW"/>
</dbReference>
<dbReference type="Gene3D" id="3.60.21.50">
    <property type="match status" value="1"/>
</dbReference>
<keyword evidence="6" id="KW-0235">DNA replication</keyword>
<evidence type="ECO:0000256" key="3">
    <source>
        <dbReference type="ARBA" id="ARBA00012417"/>
    </source>
</evidence>
<evidence type="ECO:0000256" key="6">
    <source>
        <dbReference type="ARBA" id="ARBA00022705"/>
    </source>
</evidence>
<evidence type="ECO:0000313" key="13">
    <source>
        <dbReference type="EMBL" id="EIM21251.1"/>
    </source>
</evidence>
<evidence type="ECO:0000256" key="10">
    <source>
        <dbReference type="SAM" id="MobiDB-lite"/>
    </source>
</evidence>
<sequence length="508" mass="56341">MTIDGIHPLEDTDYNETRIKSNYDNLDELSSAFKVKHTNQSYQAQFASLYYLRLAKLKKLTQKRSIDKWSEIPGQSQKPKFYSRVLDVDQNQLSYVVGTVYMDMKLKPNVLDDLARNHWVAAPEPTEKIYSNNDELCLEDESGRIKLVGETILNSQLVTGVIIGVLGIEKDPGEFTVIDICYPGIPPQPSKVSSMDSDKSPLVALVSGLKIGSQNADDALSRQMLIDFLSGQHGGPSEQKLSSRITRLVIAGNCMSSPVAHVDDKKPKRFGQDQATFTSLPSKDFDNFLIELSDHVEVDILPGSVDPAGTLLPQQPFPKAMFKGAFNSFEQGAINCHTNPTWFSVDDTRFLVSGGQTLDDSFKYIRGQDRLGLAVDSLKWRHIAPTAPDTLWCYPFTDRDPFILSECPHVFVNGNQDSFASELVDGSLSIGPEGQQTRVVNLPEFTESSTIALVDLDTLSCETYKFSSDDQNMNGQAAQSSIERSANGKVEEAEDEDLIPDEEFDGEL</sequence>
<evidence type="ECO:0000259" key="12">
    <source>
        <dbReference type="Pfam" id="PF18018"/>
    </source>
</evidence>
<dbReference type="HOGENOM" id="CLU_021763_1_0_1"/>
<gene>
    <name evidence="13" type="ORF">WALSEDRAFT_57598</name>
</gene>
<dbReference type="KEGG" id="wse:WALSEDRAFT_57598"/>
<name>I4YBA9_WALMC</name>
<keyword evidence="5" id="KW-0548">Nucleotidyltransferase</keyword>
<keyword evidence="4" id="KW-0808">Transferase</keyword>
<dbReference type="CDD" id="cd07387">
    <property type="entry name" value="MPP_PolD2_C"/>
    <property type="match status" value="1"/>
</dbReference>
<dbReference type="FunCoup" id="I4YBA9">
    <property type="interactions" value="330"/>
</dbReference>
<dbReference type="InterPro" id="IPR040663">
    <property type="entry name" value="DNA_pol_D_N"/>
</dbReference>
<dbReference type="GeneID" id="18472930"/>
<dbReference type="GO" id="GO:0043625">
    <property type="term" value="C:delta DNA polymerase complex"/>
    <property type="evidence" value="ECO:0007669"/>
    <property type="project" value="TreeGrafter"/>
</dbReference>
<organism evidence="13 14">
    <name type="scientific">Wallemia mellicola (strain ATCC MYA-4683 / CBS 633.66)</name>
    <name type="common">Wallemia sebi (CBS 633.66)</name>
    <dbReference type="NCBI Taxonomy" id="671144"/>
    <lineage>
        <taxon>Eukaryota</taxon>
        <taxon>Fungi</taxon>
        <taxon>Dikarya</taxon>
        <taxon>Basidiomycota</taxon>
        <taxon>Wallemiomycotina</taxon>
        <taxon>Wallemiomycetes</taxon>
        <taxon>Wallemiales</taxon>
        <taxon>Wallemiaceae</taxon>
        <taxon>Wallemia</taxon>
    </lineage>
</organism>
<evidence type="ECO:0000259" key="11">
    <source>
        <dbReference type="Pfam" id="PF04042"/>
    </source>
</evidence>
<dbReference type="STRING" id="671144.I4YBA9"/>
<dbReference type="Pfam" id="PF04042">
    <property type="entry name" value="DNA_pol_E_B"/>
    <property type="match status" value="1"/>
</dbReference>